<reference evidence="3 4" key="1">
    <citation type="submission" date="2022-07" db="EMBL/GenBank/DDBJ databases">
        <title>Methylomonas rivi sp. nov., Methylomonas rosea sp. nov., Methylomonas aureus sp. nov. and Methylomonas subterranea sp. nov., four novel methanotrophs isolated from a freshwater creek and the deep terrestrial subsurface.</title>
        <authorList>
            <person name="Abin C."/>
            <person name="Sankaranarayanan K."/>
            <person name="Garner C."/>
            <person name="Sindelar R."/>
            <person name="Kotary K."/>
            <person name="Garner R."/>
            <person name="Barclay S."/>
            <person name="Lawson P."/>
            <person name="Krumholz L."/>
        </authorList>
    </citation>
    <scope>NUCLEOTIDE SEQUENCE [LARGE SCALE GENOMIC DNA]</scope>
    <source>
        <strain evidence="3 4">WSC-7</strain>
    </source>
</reference>
<dbReference type="RefSeq" id="WP_256605903.1">
    <property type="nucleotide sequence ID" value="NZ_JANIBL010000009.1"/>
</dbReference>
<evidence type="ECO:0000256" key="1">
    <source>
        <dbReference type="SAM" id="MobiDB-lite"/>
    </source>
</evidence>
<keyword evidence="2" id="KW-1133">Transmembrane helix</keyword>
<name>A0ABT1TPI0_9GAMM</name>
<evidence type="ECO:0000313" key="4">
    <source>
        <dbReference type="Proteomes" id="UP001524570"/>
    </source>
</evidence>
<dbReference type="Proteomes" id="UP001524570">
    <property type="component" value="Unassembled WGS sequence"/>
</dbReference>
<dbReference type="EMBL" id="JANIBL010000009">
    <property type="protein sequence ID" value="MCQ8116668.1"/>
    <property type="molecule type" value="Genomic_DNA"/>
</dbReference>
<accession>A0ABT1TPI0</accession>
<evidence type="ECO:0000313" key="3">
    <source>
        <dbReference type="EMBL" id="MCQ8116668.1"/>
    </source>
</evidence>
<evidence type="ECO:0000256" key="2">
    <source>
        <dbReference type="SAM" id="Phobius"/>
    </source>
</evidence>
<feature type="region of interest" description="Disordered" evidence="1">
    <location>
        <begin position="79"/>
        <end position="108"/>
    </location>
</feature>
<sequence>MSNLNIGGAVARNFGGSWTHRRRIIYWTLAFCAFCIIYLLLFGKGDNRLQETIAESAFFLAGGVIGSYVFGAVWDDKTSVSSTTKSDVSTESKNDTVTGTDVIDDPDK</sequence>
<protein>
    <submittedName>
        <fullName evidence="3">Uncharacterized protein</fullName>
    </submittedName>
</protein>
<proteinExistence type="predicted"/>
<keyword evidence="2" id="KW-0812">Transmembrane</keyword>
<comment type="caution">
    <text evidence="3">The sequence shown here is derived from an EMBL/GenBank/DDBJ whole genome shotgun (WGS) entry which is preliminary data.</text>
</comment>
<keyword evidence="4" id="KW-1185">Reference proteome</keyword>
<gene>
    <name evidence="3" type="ORF">NP589_04460</name>
</gene>
<feature type="transmembrane region" description="Helical" evidence="2">
    <location>
        <begin position="24"/>
        <end position="41"/>
    </location>
</feature>
<feature type="transmembrane region" description="Helical" evidence="2">
    <location>
        <begin position="53"/>
        <end position="74"/>
    </location>
</feature>
<organism evidence="3 4">
    <name type="scientific">Methylomonas rosea</name>
    <dbReference type="NCBI Taxonomy" id="2952227"/>
    <lineage>
        <taxon>Bacteria</taxon>
        <taxon>Pseudomonadati</taxon>
        <taxon>Pseudomonadota</taxon>
        <taxon>Gammaproteobacteria</taxon>
        <taxon>Methylococcales</taxon>
        <taxon>Methylococcaceae</taxon>
        <taxon>Methylomonas</taxon>
    </lineage>
</organism>
<keyword evidence="2" id="KW-0472">Membrane</keyword>